<evidence type="ECO:0000313" key="3">
    <source>
        <dbReference type="Proteomes" id="UP000298471"/>
    </source>
</evidence>
<dbReference type="RefSeq" id="WP_135395488.1">
    <property type="nucleotide sequence ID" value="NZ_SRMB01000002.1"/>
</dbReference>
<gene>
    <name evidence="2" type="ORF">E5K02_13990</name>
</gene>
<dbReference type="Proteomes" id="UP000298471">
    <property type="component" value="Unassembled WGS sequence"/>
</dbReference>
<protein>
    <submittedName>
        <fullName evidence="2">Uncharacterized protein</fullName>
    </submittedName>
</protein>
<name>A0A4Z0QFK7_9BACT</name>
<feature type="region of interest" description="Disordered" evidence="1">
    <location>
        <begin position="30"/>
        <end position="66"/>
    </location>
</feature>
<organism evidence="2 3">
    <name type="scientific">Hymenobacter metallicola</name>
    <dbReference type="NCBI Taxonomy" id="2563114"/>
    <lineage>
        <taxon>Bacteria</taxon>
        <taxon>Pseudomonadati</taxon>
        <taxon>Bacteroidota</taxon>
        <taxon>Cytophagia</taxon>
        <taxon>Cytophagales</taxon>
        <taxon>Hymenobacteraceae</taxon>
        <taxon>Hymenobacter</taxon>
    </lineage>
</organism>
<dbReference type="EMBL" id="SRMB01000002">
    <property type="protein sequence ID" value="TGE27482.1"/>
    <property type="molecule type" value="Genomic_DNA"/>
</dbReference>
<comment type="caution">
    <text evidence="2">The sequence shown here is derived from an EMBL/GenBank/DDBJ whole genome shotgun (WGS) entry which is preliminary data.</text>
</comment>
<dbReference type="AlphaFoldDB" id="A0A4Z0QFK7"/>
<sequence length="104" mass="11622">MSPLFDKMRRGSWAIGLGLLLLLGAESCRPYRMPNPKGPPQPKVKAGNKDEVSADGRSTAASSEIKPIRNSYDKKGLLKKPKYERRRLKKKVGQRTFLGVPLPF</sequence>
<proteinExistence type="predicted"/>
<dbReference type="OrthoDB" id="885543at2"/>
<keyword evidence="3" id="KW-1185">Reference proteome</keyword>
<evidence type="ECO:0000313" key="2">
    <source>
        <dbReference type="EMBL" id="TGE27482.1"/>
    </source>
</evidence>
<reference evidence="2 3" key="1">
    <citation type="submission" date="2019-04" db="EMBL/GenBank/DDBJ databases">
        <authorList>
            <person name="Feng G."/>
            <person name="Zhang J."/>
            <person name="Zhu H."/>
        </authorList>
    </citation>
    <scope>NUCLEOTIDE SEQUENCE [LARGE SCALE GENOMIC DNA]</scope>
    <source>
        <strain evidence="2 3">9PBR-1</strain>
    </source>
</reference>
<accession>A0A4Z0QFK7</accession>
<evidence type="ECO:0000256" key="1">
    <source>
        <dbReference type="SAM" id="MobiDB-lite"/>
    </source>
</evidence>